<dbReference type="KEGG" id="tel:tll2441"/>
<dbReference type="InterPro" id="IPR003705">
    <property type="entry name" value="CbiN"/>
</dbReference>
<keyword evidence="8 10" id="KW-0472">Membrane</keyword>
<evidence type="ECO:0000313" key="11">
    <source>
        <dbReference type="EMBL" id="BAC09993.1"/>
    </source>
</evidence>
<comment type="caution">
    <text evidence="10">Lacks conserved residue(s) required for the propagation of feature annotation.</text>
</comment>
<evidence type="ECO:0000256" key="3">
    <source>
        <dbReference type="ARBA" id="ARBA00022475"/>
    </source>
</evidence>
<dbReference type="UniPathway" id="UPA00148"/>
<comment type="function">
    <text evidence="10">Part of the energy-coupling factor (ECF) transporter complex CbiMNOQ involved in cobalt import.</text>
</comment>
<evidence type="ECO:0000256" key="8">
    <source>
        <dbReference type="ARBA" id="ARBA00023136"/>
    </source>
</evidence>
<keyword evidence="5 10" id="KW-0812">Transmembrane</keyword>
<comment type="subcellular location">
    <subcellularLocation>
        <location evidence="10">Cell inner membrane</location>
        <topology evidence="10">Multi-pass membrane protein</topology>
    </subcellularLocation>
</comment>
<organism evidence="11 12">
    <name type="scientific">Thermosynechococcus vestitus (strain NIES-2133 / IAM M-273 / BP-1)</name>
    <dbReference type="NCBI Taxonomy" id="197221"/>
    <lineage>
        <taxon>Bacteria</taxon>
        <taxon>Bacillati</taxon>
        <taxon>Cyanobacteriota</taxon>
        <taxon>Cyanophyceae</taxon>
        <taxon>Acaryochloridales</taxon>
        <taxon>Thermosynechococcaceae</taxon>
        <taxon>Thermosynechococcus</taxon>
    </lineage>
</organism>
<evidence type="ECO:0000256" key="7">
    <source>
        <dbReference type="ARBA" id="ARBA00023065"/>
    </source>
</evidence>
<dbReference type="GO" id="GO:0015087">
    <property type="term" value="F:cobalt ion transmembrane transporter activity"/>
    <property type="evidence" value="ECO:0007669"/>
    <property type="project" value="UniProtKB-UniRule"/>
</dbReference>
<keyword evidence="4 10" id="KW-0169">Cobalamin biosynthesis</keyword>
<keyword evidence="7 10" id="KW-0406">Ion transport</keyword>
<dbReference type="Proteomes" id="UP000000440">
    <property type="component" value="Chromosome"/>
</dbReference>
<evidence type="ECO:0000256" key="1">
    <source>
        <dbReference type="ARBA" id="ARBA00022426"/>
    </source>
</evidence>
<dbReference type="PANTHER" id="PTHR38662">
    <property type="entry name" value="COBALT TRANSPORT PROTEIN CBIN"/>
    <property type="match status" value="1"/>
</dbReference>
<accession>Q8DG82</accession>
<dbReference type="NCBIfam" id="NF002780">
    <property type="entry name" value="PRK02898.1"/>
    <property type="match status" value="1"/>
</dbReference>
<keyword evidence="12" id="KW-1185">Reference proteome</keyword>
<keyword evidence="9 10" id="KW-0170">Cobalt</keyword>
<dbReference type="eggNOG" id="COG1930">
    <property type="taxonomic scope" value="Bacteria"/>
</dbReference>
<evidence type="ECO:0000256" key="10">
    <source>
        <dbReference type="HAMAP-Rule" id="MF_00330"/>
    </source>
</evidence>
<dbReference type="STRING" id="197221.gene:10749062"/>
<keyword evidence="6 10" id="KW-1133">Transmembrane helix</keyword>
<dbReference type="PANTHER" id="PTHR38662:SF1">
    <property type="entry name" value="COBALT TRANSPORT PROTEIN CBIN"/>
    <property type="match status" value="1"/>
</dbReference>
<sequence length="100" mass="10599">MNKKIAALLLGAGTVVLAIFPLLFVKGNFEGADAQAQDLIQEVAPDFQPWAKPLFEPPSSEVESLLFAVQAALGAGVIGFIAGQYHARSATPRHSKDPRA</sequence>
<dbReference type="GO" id="GO:0009236">
    <property type="term" value="P:cobalamin biosynthetic process"/>
    <property type="evidence" value="ECO:0007669"/>
    <property type="project" value="UniProtKB-UniRule"/>
</dbReference>
<evidence type="ECO:0000256" key="4">
    <source>
        <dbReference type="ARBA" id="ARBA00022573"/>
    </source>
</evidence>
<proteinExistence type="inferred from homology"/>
<evidence type="ECO:0000256" key="2">
    <source>
        <dbReference type="ARBA" id="ARBA00022448"/>
    </source>
</evidence>
<feature type="transmembrane region" description="Helical" evidence="10">
    <location>
        <begin position="64"/>
        <end position="83"/>
    </location>
</feature>
<dbReference type="RefSeq" id="WP_011058273.1">
    <property type="nucleotide sequence ID" value="NC_004113.1"/>
</dbReference>
<dbReference type="EnsemblBacteria" id="BAC09993">
    <property type="protein sequence ID" value="BAC09993"/>
    <property type="gene ID" value="BAC09993"/>
</dbReference>
<dbReference type="GO" id="GO:0005886">
    <property type="term" value="C:plasma membrane"/>
    <property type="evidence" value="ECO:0007669"/>
    <property type="project" value="UniProtKB-SubCell"/>
</dbReference>
<comment type="pathway">
    <text evidence="10">Cofactor biosynthesis; adenosylcobalamin biosynthesis.</text>
</comment>
<dbReference type="PATRIC" id="fig|197221.4.peg.2565"/>
<dbReference type="Pfam" id="PF02553">
    <property type="entry name" value="CbiN"/>
    <property type="match status" value="1"/>
</dbReference>
<evidence type="ECO:0000256" key="6">
    <source>
        <dbReference type="ARBA" id="ARBA00022989"/>
    </source>
</evidence>
<evidence type="ECO:0000256" key="5">
    <source>
        <dbReference type="ARBA" id="ARBA00022692"/>
    </source>
</evidence>
<keyword evidence="2 10" id="KW-0813">Transport</keyword>
<reference evidence="11 12" key="1">
    <citation type="journal article" date="2002" name="DNA Res.">
        <title>Complete genome structure of the thermophilic cyanobacterium Thermosynechococcus elongatus BP-1.</title>
        <authorList>
            <person name="Nakamura Y."/>
            <person name="Kaneko T."/>
            <person name="Sato S."/>
            <person name="Ikeuchi M."/>
            <person name="Katoh H."/>
            <person name="Sasamoto S."/>
            <person name="Watanabe A."/>
            <person name="Iriguchi M."/>
            <person name="Kawashima K."/>
            <person name="Kimura T."/>
            <person name="Kishida Y."/>
            <person name="Kiyokawa C."/>
            <person name="Kohara M."/>
            <person name="Matsumoto M."/>
            <person name="Matsuno A."/>
            <person name="Nakazaki N."/>
            <person name="Shimpo S."/>
            <person name="Sugimoto M."/>
            <person name="Takeuchi C."/>
            <person name="Yamada M."/>
            <person name="Tabata S."/>
        </authorList>
    </citation>
    <scope>NUCLEOTIDE SEQUENCE [LARGE SCALE GENOMIC DNA]</scope>
    <source>
        <strain evidence="12">IAM M-273 / NIES-2133 / BP-1</strain>
    </source>
</reference>
<comment type="subunit">
    <text evidence="10">Forms an energy-coupling factor (ECF) transporter complex composed of an ATP-binding protein (A component, CbiO), a transmembrane protein (T component, CbiQ) and 2 possible substrate-capture proteins (S components, CbiM and CbiN) of unknown stoichimetry.</text>
</comment>
<dbReference type="EMBL" id="BA000039">
    <property type="protein sequence ID" value="BAC09993.1"/>
    <property type="molecule type" value="Genomic_DNA"/>
</dbReference>
<keyword evidence="1 10" id="KW-0171">Cobalt transport</keyword>
<protein>
    <recommendedName>
        <fullName evidence="10">Cobalt transport protein CbiN</fullName>
    </recommendedName>
    <alternativeName>
        <fullName evidence="10">Energy-coupling factor transporter probable substrate-capture protein CbiN</fullName>
        <shortName evidence="10">ECF transporter S component CbiN</shortName>
    </alternativeName>
</protein>
<evidence type="ECO:0000313" key="12">
    <source>
        <dbReference type="Proteomes" id="UP000000440"/>
    </source>
</evidence>
<gene>
    <name evidence="10" type="primary">cbiN</name>
    <name evidence="11" type="ordered locus">tll2441</name>
</gene>
<dbReference type="AlphaFoldDB" id="Q8DG82"/>
<evidence type="ECO:0000256" key="9">
    <source>
        <dbReference type="ARBA" id="ARBA00023285"/>
    </source>
</evidence>
<name>Q8DG82_THEVB</name>
<keyword evidence="10" id="KW-0997">Cell inner membrane</keyword>
<keyword evidence="3 10" id="KW-1003">Cell membrane</keyword>
<comment type="similarity">
    <text evidence="10">Belongs to the CbiN family.</text>
</comment>
<dbReference type="HAMAP" id="MF_00330">
    <property type="entry name" value="CbiN"/>
    <property type="match status" value="1"/>
</dbReference>